<evidence type="ECO:0000313" key="2">
    <source>
        <dbReference type="Proteomes" id="UP000325105"/>
    </source>
</evidence>
<dbReference type="EMBL" id="VNHX01000009">
    <property type="protein sequence ID" value="TYP95825.1"/>
    <property type="molecule type" value="Genomic_DNA"/>
</dbReference>
<dbReference type="AlphaFoldDB" id="A0A5S5DJG5"/>
<name>A0A5S5DJG5_9SPHI</name>
<gene>
    <name evidence="1" type="ORF">BC792_10921</name>
</gene>
<sequence length="270" mass="31299">MFIHVEFNFWFRMDRIIEKYIRKKYRKRGDNYKLSEGSKVAAQEFSLSSKMAAQIYRAWKEILPKPVEASHYQKLVSLLRRIRDNNKKLLAEGADGFSYANMLLGLSLNERASWTTLLPWTPDIAFKQTEIIVELPSDKRWSLARIPYRVTRIAVTFDVLTVEFGKGEEPLHRMKTKTLFIIPNSEQKSERTSIPISLFPNSLIIVLGTVQFYLSENGGTLDFSSLHNQHVATDIMQVFHVKEGIVLKNKEQGKYVPPTPPERDGTDWEF</sequence>
<organism evidence="1 2">
    <name type="scientific">Sphingobacterium allocomposti</name>
    <dbReference type="NCBI Taxonomy" id="415956"/>
    <lineage>
        <taxon>Bacteria</taxon>
        <taxon>Pseudomonadati</taxon>
        <taxon>Bacteroidota</taxon>
        <taxon>Sphingobacteriia</taxon>
        <taxon>Sphingobacteriales</taxon>
        <taxon>Sphingobacteriaceae</taxon>
        <taxon>Sphingobacterium</taxon>
    </lineage>
</organism>
<protein>
    <submittedName>
        <fullName evidence="1">Uncharacterized protein</fullName>
    </submittedName>
</protein>
<comment type="caution">
    <text evidence="1">The sequence shown here is derived from an EMBL/GenBank/DDBJ whole genome shotgun (WGS) entry which is preliminary data.</text>
</comment>
<reference evidence="1 2" key="1">
    <citation type="submission" date="2019-07" db="EMBL/GenBank/DDBJ databases">
        <title>Genomic Encyclopedia of Archaeal and Bacterial Type Strains, Phase II (KMG-II): from individual species to whole genera.</title>
        <authorList>
            <person name="Goeker M."/>
        </authorList>
    </citation>
    <scope>NUCLEOTIDE SEQUENCE [LARGE SCALE GENOMIC DNA]</scope>
    <source>
        <strain evidence="1 2">DSM 18850</strain>
    </source>
</reference>
<evidence type="ECO:0000313" key="1">
    <source>
        <dbReference type="EMBL" id="TYP95825.1"/>
    </source>
</evidence>
<accession>A0A5S5DJG5</accession>
<keyword evidence="2" id="KW-1185">Reference proteome</keyword>
<dbReference type="Proteomes" id="UP000325105">
    <property type="component" value="Unassembled WGS sequence"/>
</dbReference>
<proteinExistence type="predicted"/>